<keyword evidence="9" id="KW-0472">Membrane</keyword>
<evidence type="ECO:0000256" key="2">
    <source>
        <dbReference type="ARBA" id="ARBA00001946"/>
    </source>
</evidence>
<evidence type="ECO:0000259" key="10">
    <source>
        <dbReference type="PROSITE" id="PS50975"/>
    </source>
</evidence>
<evidence type="ECO:0000313" key="12">
    <source>
        <dbReference type="Proteomes" id="UP000050969"/>
    </source>
</evidence>
<dbReference type="SUPFAM" id="SSF56059">
    <property type="entry name" value="Glutathione synthetase ATP-binding domain-like"/>
    <property type="match status" value="1"/>
</dbReference>
<evidence type="ECO:0000256" key="9">
    <source>
        <dbReference type="SAM" id="Phobius"/>
    </source>
</evidence>
<comment type="pathway">
    <text evidence="7">Purine metabolism.</text>
</comment>
<dbReference type="Proteomes" id="UP000050969">
    <property type="component" value="Unassembled WGS sequence"/>
</dbReference>
<dbReference type="InterPro" id="IPR011761">
    <property type="entry name" value="ATP-grasp"/>
</dbReference>
<dbReference type="PATRIC" id="fig|1293598.4.peg.2120"/>
<keyword evidence="9" id="KW-0812">Transmembrane</keyword>
<evidence type="ECO:0000256" key="3">
    <source>
        <dbReference type="ARBA" id="ARBA00022741"/>
    </source>
</evidence>
<protein>
    <submittedName>
        <fullName evidence="11">Phosphoribosylaminoimidazole carboxylase (NCAIR synthetase)</fullName>
    </submittedName>
</protein>
<dbReference type="InterPro" id="IPR054350">
    <property type="entry name" value="PurT/PurK_preATP-grasp"/>
</dbReference>
<dbReference type="Gene3D" id="3.30.470.20">
    <property type="entry name" value="ATP-grasp fold, B domain"/>
    <property type="match status" value="1"/>
</dbReference>
<keyword evidence="5 8" id="KW-0067">ATP-binding</keyword>
<gene>
    <name evidence="11" type="ORF">IV56_GL002034</name>
</gene>
<keyword evidence="12" id="KW-1185">Reference proteome</keyword>
<evidence type="ECO:0000256" key="6">
    <source>
        <dbReference type="ARBA" id="ARBA00023211"/>
    </source>
</evidence>
<feature type="transmembrane region" description="Helical" evidence="9">
    <location>
        <begin position="12"/>
        <end position="32"/>
    </location>
</feature>
<dbReference type="EMBL" id="JQCE01000057">
    <property type="protein sequence ID" value="KRO16035.1"/>
    <property type="molecule type" value="Genomic_DNA"/>
</dbReference>
<dbReference type="GO" id="GO:0046872">
    <property type="term" value="F:metal ion binding"/>
    <property type="evidence" value="ECO:0007669"/>
    <property type="project" value="InterPro"/>
</dbReference>
<dbReference type="AlphaFoldDB" id="A0A0R2MWR8"/>
<accession>A0A0R2MWR8</accession>
<evidence type="ECO:0000256" key="8">
    <source>
        <dbReference type="PROSITE-ProRule" id="PRU00409"/>
    </source>
</evidence>
<dbReference type="STRING" id="1293598.IV56_GL002034"/>
<reference evidence="11 12" key="1">
    <citation type="journal article" date="2015" name="Genome Announc.">
        <title>Expanding the biotechnology potential of lactobacilli through comparative genomics of 213 strains and associated genera.</title>
        <authorList>
            <person name="Sun Z."/>
            <person name="Harris H.M."/>
            <person name="McCann A."/>
            <person name="Guo C."/>
            <person name="Argimon S."/>
            <person name="Zhang W."/>
            <person name="Yang X."/>
            <person name="Jeffery I.B."/>
            <person name="Cooney J.C."/>
            <person name="Kagawa T.F."/>
            <person name="Liu W."/>
            <person name="Song Y."/>
            <person name="Salvetti E."/>
            <person name="Wrobel A."/>
            <person name="Rasinkangas P."/>
            <person name="Parkhill J."/>
            <person name="Rea M.C."/>
            <person name="O'Sullivan O."/>
            <person name="Ritari J."/>
            <person name="Douillard F.P."/>
            <person name="Paul Ross R."/>
            <person name="Yang R."/>
            <person name="Briner A.E."/>
            <person name="Felis G.E."/>
            <person name="de Vos W.M."/>
            <person name="Barrangou R."/>
            <person name="Klaenhammer T.R."/>
            <person name="Caufield P.W."/>
            <person name="Cui Y."/>
            <person name="Zhang H."/>
            <person name="O'Toole P.W."/>
        </authorList>
    </citation>
    <scope>NUCLEOTIDE SEQUENCE [LARGE SCALE GENOMIC DNA]</scope>
    <source>
        <strain evidence="11 12">DSM 24301</strain>
    </source>
</reference>
<keyword evidence="4" id="KW-0658">Purine biosynthesis</keyword>
<dbReference type="InterPro" id="IPR016185">
    <property type="entry name" value="PreATP-grasp_dom_sf"/>
</dbReference>
<comment type="caution">
    <text evidence="11">The sequence shown here is derived from an EMBL/GenBank/DDBJ whole genome shotgun (WGS) entry which is preliminary data.</text>
</comment>
<dbReference type="Pfam" id="PF02222">
    <property type="entry name" value="ATP-grasp"/>
    <property type="match status" value="1"/>
</dbReference>
<dbReference type="InterPro" id="IPR013815">
    <property type="entry name" value="ATP_grasp_subdomain_1"/>
</dbReference>
<comment type="cofactor">
    <cofactor evidence="1">
        <name>Mn(2+)</name>
        <dbReference type="ChEBI" id="CHEBI:29035"/>
    </cofactor>
</comment>
<dbReference type="GO" id="GO:0005829">
    <property type="term" value="C:cytosol"/>
    <property type="evidence" value="ECO:0007669"/>
    <property type="project" value="TreeGrafter"/>
</dbReference>
<evidence type="ECO:0000256" key="5">
    <source>
        <dbReference type="ARBA" id="ARBA00022840"/>
    </source>
</evidence>
<evidence type="ECO:0000313" key="11">
    <source>
        <dbReference type="EMBL" id="KRO16035.1"/>
    </source>
</evidence>
<dbReference type="SUPFAM" id="SSF52440">
    <property type="entry name" value="PreATP-grasp domain"/>
    <property type="match status" value="1"/>
</dbReference>
<evidence type="ECO:0000256" key="4">
    <source>
        <dbReference type="ARBA" id="ARBA00022755"/>
    </source>
</evidence>
<keyword evidence="9" id="KW-1133">Transmembrane helix</keyword>
<comment type="cofactor">
    <cofactor evidence="2">
        <name>Mg(2+)</name>
        <dbReference type="ChEBI" id="CHEBI:18420"/>
    </cofactor>
</comment>
<keyword evidence="6" id="KW-0464">Manganese</keyword>
<dbReference type="Gene3D" id="3.30.1490.20">
    <property type="entry name" value="ATP-grasp fold, A domain"/>
    <property type="match status" value="1"/>
</dbReference>
<dbReference type="InterPro" id="IPR003135">
    <property type="entry name" value="ATP-grasp_carboxylate-amine"/>
</dbReference>
<sequence>MMKNRGMAMSQLIQPGATIGIIGGGVTSYLLASTAHEMGLKTVILAPKQTDVALEAADIPLVGSATDSAGLTQLAELSEVVTFVNEMVDGYQLNELFTADQLRSGSDILSITQDRYLEKVFLEEQNLNILPYAQVVSAEDIDQAVKSIGFPCMIKPLQKGVGIDQQWQLDQASDIAAVKQLLKPQPYIVEAWIDQPRMLAVTVVKTADQVQVLPAVELTRNGQHLQAVVLPPRIEAGGVREVSRVAKVVADELNYTGVFSIQFLVSKLGALYIDRIYPTLHVSGGIYSGVLPISQYAFHLRALLHWPLPEATATSDAVWLPLRNKERDAVITQLQIKPDWRFRFYPDGTHFMGHVQVVGDRDTVIDGINATGTFAVNN</sequence>
<name>A0A0R2MWR8_9LACO</name>
<keyword evidence="3 8" id="KW-0547">Nucleotide-binding</keyword>
<dbReference type="Pfam" id="PF22660">
    <property type="entry name" value="RS_preATP-grasp-like"/>
    <property type="match status" value="1"/>
</dbReference>
<evidence type="ECO:0000256" key="7">
    <source>
        <dbReference type="ARBA" id="ARBA00025704"/>
    </source>
</evidence>
<proteinExistence type="predicted"/>
<dbReference type="RefSeq" id="WP_082622520.1">
    <property type="nucleotide sequence ID" value="NZ_JQCE01000057.1"/>
</dbReference>
<dbReference type="GO" id="GO:0005524">
    <property type="term" value="F:ATP binding"/>
    <property type="evidence" value="ECO:0007669"/>
    <property type="project" value="UniProtKB-UniRule"/>
</dbReference>
<organism evidence="11 12">
    <name type="scientific">Lacticaseibacillus saniviri JCM 17471 = DSM 24301</name>
    <dbReference type="NCBI Taxonomy" id="1293598"/>
    <lineage>
        <taxon>Bacteria</taxon>
        <taxon>Bacillati</taxon>
        <taxon>Bacillota</taxon>
        <taxon>Bacilli</taxon>
        <taxon>Lactobacillales</taxon>
        <taxon>Lactobacillaceae</taxon>
        <taxon>Lacticaseibacillus</taxon>
    </lineage>
</organism>
<dbReference type="PROSITE" id="PS50975">
    <property type="entry name" value="ATP_GRASP"/>
    <property type="match status" value="1"/>
</dbReference>
<dbReference type="GO" id="GO:0006164">
    <property type="term" value="P:purine nucleotide biosynthetic process"/>
    <property type="evidence" value="ECO:0007669"/>
    <property type="project" value="UniProtKB-KW"/>
</dbReference>
<dbReference type="PANTHER" id="PTHR11609">
    <property type="entry name" value="PURINE BIOSYNTHESIS PROTEIN 6/7, PUR6/7"/>
    <property type="match status" value="1"/>
</dbReference>
<dbReference type="PANTHER" id="PTHR11609:SF5">
    <property type="entry name" value="PHOSPHORIBOSYLAMINOIMIDAZOLE CARBOXYLASE"/>
    <property type="match status" value="1"/>
</dbReference>
<dbReference type="Gene3D" id="3.40.50.20">
    <property type="match status" value="1"/>
</dbReference>
<feature type="domain" description="ATP-grasp" evidence="10">
    <location>
        <begin position="119"/>
        <end position="304"/>
    </location>
</feature>
<evidence type="ECO:0000256" key="1">
    <source>
        <dbReference type="ARBA" id="ARBA00001936"/>
    </source>
</evidence>